<sequence length="92" mass="9732">MKTFFVALLALPAALAAPAPQADKHEATACACANATATLLPGRARRGAHGECLRRPLCAQEYPDYPQQACVKTNACPLIGDYQQPCERGCSS</sequence>
<dbReference type="RefSeq" id="XP_066697046.1">
    <property type="nucleotide sequence ID" value="XM_066847555.1"/>
</dbReference>
<reference evidence="2 3" key="1">
    <citation type="submission" date="2023-01" db="EMBL/GenBank/DDBJ databases">
        <title>Analysis of 21 Apiospora genomes using comparative genomics revels a genus with tremendous synthesis potential of carbohydrate active enzymes and secondary metabolites.</title>
        <authorList>
            <person name="Sorensen T."/>
        </authorList>
    </citation>
    <scope>NUCLEOTIDE SEQUENCE [LARGE SCALE GENOMIC DNA]</scope>
    <source>
        <strain evidence="2 3">CBS 24483</strain>
    </source>
</reference>
<evidence type="ECO:0000313" key="2">
    <source>
        <dbReference type="EMBL" id="KAK7947012.1"/>
    </source>
</evidence>
<dbReference type="EMBL" id="JAQQWE010000007">
    <property type="protein sequence ID" value="KAK7947012.1"/>
    <property type="molecule type" value="Genomic_DNA"/>
</dbReference>
<evidence type="ECO:0000256" key="1">
    <source>
        <dbReference type="SAM" id="SignalP"/>
    </source>
</evidence>
<gene>
    <name evidence="2" type="ORF">PG986_011333</name>
</gene>
<feature type="chain" id="PRO_5046066255" evidence="1">
    <location>
        <begin position="17"/>
        <end position="92"/>
    </location>
</feature>
<keyword evidence="1" id="KW-0732">Signal</keyword>
<evidence type="ECO:0000313" key="3">
    <source>
        <dbReference type="Proteomes" id="UP001391051"/>
    </source>
</evidence>
<name>A0ABR1Q4U3_9PEZI</name>
<accession>A0ABR1Q4U3</accession>
<organism evidence="2 3">
    <name type="scientific">Apiospora aurea</name>
    <dbReference type="NCBI Taxonomy" id="335848"/>
    <lineage>
        <taxon>Eukaryota</taxon>
        <taxon>Fungi</taxon>
        <taxon>Dikarya</taxon>
        <taxon>Ascomycota</taxon>
        <taxon>Pezizomycotina</taxon>
        <taxon>Sordariomycetes</taxon>
        <taxon>Xylariomycetidae</taxon>
        <taxon>Amphisphaeriales</taxon>
        <taxon>Apiosporaceae</taxon>
        <taxon>Apiospora</taxon>
    </lineage>
</organism>
<comment type="caution">
    <text evidence="2">The sequence shown here is derived from an EMBL/GenBank/DDBJ whole genome shotgun (WGS) entry which is preliminary data.</text>
</comment>
<dbReference type="Proteomes" id="UP001391051">
    <property type="component" value="Unassembled WGS sequence"/>
</dbReference>
<keyword evidence="3" id="KW-1185">Reference proteome</keyword>
<dbReference type="GeneID" id="92080617"/>
<protein>
    <submittedName>
        <fullName evidence="2">Uncharacterized protein</fullName>
    </submittedName>
</protein>
<feature type="signal peptide" evidence="1">
    <location>
        <begin position="1"/>
        <end position="16"/>
    </location>
</feature>
<proteinExistence type="predicted"/>